<sequence length="72" mass="8169">MAPVRDPALAHHSFRLKLRRVQGRGGRRRLPLSHLKLLKAVPWTIRGSRGPSARDATTTRHVTRQAARQEIT</sequence>
<feature type="region of interest" description="Disordered" evidence="1">
    <location>
        <begin position="46"/>
        <end position="72"/>
    </location>
</feature>
<organism evidence="2 3">
    <name type="scientific">Portunus trituberculatus</name>
    <name type="common">Swimming crab</name>
    <name type="synonym">Neptunus trituberculatus</name>
    <dbReference type="NCBI Taxonomy" id="210409"/>
    <lineage>
        <taxon>Eukaryota</taxon>
        <taxon>Metazoa</taxon>
        <taxon>Ecdysozoa</taxon>
        <taxon>Arthropoda</taxon>
        <taxon>Crustacea</taxon>
        <taxon>Multicrustacea</taxon>
        <taxon>Malacostraca</taxon>
        <taxon>Eumalacostraca</taxon>
        <taxon>Eucarida</taxon>
        <taxon>Decapoda</taxon>
        <taxon>Pleocyemata</taxon>
        <taxon>Brachyura</taxon>
        <taxon>Eubrachyura</taxon>
        <taxon>Portunoidea</taxon>
        <taxon>Portunidae</taxon>
        <taxon>Portuninae</taxon>
        <taxon>Portunus</taxon>
    </lineage>
</organism>
<keyword evidence="3" id="KW-1185">Reference proteome</keyword>
<protein>
    <submittedName>
        <fullName evidence="2">Uncharacterized protein</fullName>
    </submittedName>
</protein>
<accession>A0A5B7H3Y8</accession>
<evidence type="ECO:0000256" key="1">
    <source>
        <dbReference type="SAM" id="MobiDB-lite"/>
    </source>
</evidence>
<evidence type="ECO:0000313" key="2">
    <source>
        <dbReference type="EMBL" id="MPC64047.1"/>
    </source>
</evidence>
<comment type="caution">
    <text evidence="2">The sequence shown here is derived from an EMBL/GenBank/DDBJ whole genome shotgun (WGS) entry which is preliminary data.</text>
</comment>
<dbReference type="AlphaFoldDB" id="A0A5B7H3Y8"/>
<evidence type="ECO:0000313" key="3">
    <source>
        <dbReference type="Proteomes" id="UP000324222"/>
    </source>
</evidence>
<dbReference type="Proteomes" id="UP000324222">
    <property type="component" value="Unassembled WGS sequence"/>
</dbReference>
<proteinExistence type="predicted"/>
<name>A0A5B7H3Y8_PORTR</name>
<dbReference type="EMBL" id="VSRR010021584">
    <property type="protein sequence ID" value="MPC64047.1"/>
    <property type="molecule type" value="Genomic_DNA"/>
</dbReference>
<reference evidence="2 3" key="1">
    <citation type="submission" date="2019-05" db="EMBL/GenBank/DDBJ databases">
        <title>Another draft genome of Portunus trituberculatus and its Hox gene families provides insights of decapod evolution.</title>
        <authorList>
            <person name="Jeong J.-H."/>
            <person name="Song I."/>
            <person name="Kim S."/>
            <person name="Choi T."/>
            <person name="Kim D."/>
            <person name="Ryu S."/>
            <person name="Kim W."/>
        </authorList>
    </citation>
    <scope>NUCLEOTIDE SEQUENCE [LARGE SCALE GENOMIC DNA]</scope>
    <source>
        <tissue evidence="2">Muscle</tissue>
    </source>
</reference>
<gene>
    <name evidence="2" type="ORF">E2C01_058157</name>
</gene>